<dbReference type="NCBIfam" id="TIGR01444">
    <property type="entry name" value="fkbM_fam"/>
    <property type="match status" value="1"/>
</dbReference>
<dbReference type="RefSeq" id="WP_006856706.1">
    <property type="nucleotide sequence ID" value="NZ_CP097279.1"/>
</dbReference>
<sequence>MSRLAEKIVSPFFGKKKYYRIWNKLYKASMMGMNVGNGGDFESSGEKYAMGYVKNLLKNIDKPVLFDVGANRGDYAKELVKNYRNAEIHCFEPAAETFKILCSQVKSDKVIMNNFGMSDTCTESILYYDAECDGLASMYKRQCVEHAEPIRIKLDTVDHYCEERNIPRINLLKIDIEGNELNALHGAQRMLDEGKIDVIQMEFGGCNIDSRTYFRDFWNLLSAKYKVYRVLLDGVEEITEYRDILEIFFCTNYLFVRK</sequence>
<dbReference type="EMBL" id="QRQN01000007">
    <property type="protein sequence ID" value="RHN09268.1"/>
    <property type="molecule type" value="Genomic_DNA"/>
</dbReference>
<gene>
    <name evidence="4" type="ORF">DW856_13595</name>
    <name evidence="3" type="ORF">DW927_08195</name>
    <name evidence="5" type="ORF">DWZ31_07455</name>
    <name evidence="2" type="ORF">GMD50_10510</name>
</gene>
<dbReference type="PANTHER" id="PTHR36973">
    <property type="entry name" value="SLL1456 PROTEIN-RELATED"/>
    <property type="match status" value="1"/>
</dbReference>
<evidence type="ECO:0000259" key="1">
    <source>
        <dbReference type="Pfam" id="PF05050"/>
    </source>
</evidence>
<dbReference type="Proteomes" id="UP000283513">
    <property type="component" value="Unassembled WGS sequence"/>
</dbReference>
<comment type="caution">
    <text evidence="3">The sequence shown here is derived from an EMBL/GenBank/DDBJ whole genome shotgun (WGS) entry which is preliminary data.</text>
</comment>
<reference evidence="6 7" key="1">
    <citation type="submission" date="2018-08" db="EMBL/GenBank/DDBJ databases">
        <title>A genome reference for cultivated species of the human gut microbiota.</title>
        <authorList>
            <person name="Zou Y."/>
            <person name="Xue W."/>
            <person name="Luo G."/>
        </authorList>
    </citation>
    <scope>NUCLEOTIDE SEQUENCE [LARGE SCALE GENOMIC DNA]</scope>
    <source>
        <strain evidence="5 7">AF31-21AC</strain>
        <strain evidence="4 6">AM37-1AC</strain>
        <strain evidence="3 8">AM43-11</strain>
    </source>
</reference>
<reference evidence="2 9" key="2">
    <citation type="journal article" date="2019" name="Nat. Med.">
        <title>A library of human gut bacterial isolates paired with longitudinal multiomics data enables mechanistic microbiome research.</title>
        <authorList>
            <person name="Poyet M."/>
            <person name="Groussin M."/>
            <person name="Gibbons S.M."/>
            <person name="Avila-Pacheco J."/>
            <person name="Jiang X."/>
            <person name="Kearney S.M."/>
            <person name="Perrotta A.R."/>
            <person name="Berdy B."/>
            <person name="Zhao S."/>
            <person name="Lieberman T.D."/>
            <person name="Swanson P.K."/>
            <person name="Smith M."/>
            <person name="Roesemann S."/>
            <person name="Alexander J.E."/>
            <person name="Rich S.A."/>
            <person name="Livny J."/>
            <person name="Vlamakis H."/>
            <person name="Clish C."/>
            <person name="Bullock K."/>
            <person name="Deik A."/>
            <person name="Scott J."/>
            <person name="Pierce K.A."/>
            <person name="Xavier R.J."/>
            <person name="Alm E.J."/>
        </authorList>
    </citation>
    <scope>NUCLEOTIDE SEQUENCE [LARGE SCALE GENOMIC DNA]</scope>
    <source>
        <strain evidence="2 9">BIOML-A1</strain>
    </source>
</reference>
<dbReference type="InterPro" id="IPR029063">
    <property type="entry name" value="SAM-dependent_MTases_sf"/>
</dbReference>
<dbReference type="SUPFAM" id="SSF53335">
    <property type="entry name" value="S-adenosyl-L-methionine-dependent methyltransferases"/>
    <property type="match status" value="1"/>
</dbReference>
<dbReference type="Proteomes" id="UP000284465">
    <property type="component" value="Unassembled WGS sequence"/>
</dbReference>
<dbReference type="GeneID" id="61432011"/>
<evidence type="ECO:0000313" key="5">
    <source>
        <dbReference type="EMBL" id="RHN09268.1"/>
    </source>
</evidence>
<evidence type="ECO:0000313" key="3">
    <source>
        <dbReference type="EMBL" id="RHA67694.1"/>
    </source>
</evidence>
<dbReference type="Proteomes" id="UP000478483">
    <property type="component" value="Unassembled WGS sequence"/>
</dbReference>
<dbReference type="GO" id="GO:0032259">
    <property type="term" value="P:methylation"/>
    <property type="evidence" value="ECO:0007669"/>
    <property type="project" value="UniProtKB-KW"/>
</dbReference>
<evidence type="ECO:0000313" key="6">
    <source>
        <dbReference type="Proteomes" id="UP000283513"/>
    </source>
</evidence>
<evidence type="ECO:0000313" key="7">
    <source>
        <dbReference type="Proteomes" id="UP000283586"/>
    </source>
</evidence>
<dbReference type="EMBL" id="QSFP01000007">
    <property type="protein sequence ID" value="RHA67694.1"/>
    <property type="molecule type" value="Genomic_DNA"/>
</dbReference>
<keyword evidence="3" id="KW-0489">Methyltransferase</keyword>
<feature type="domain" description="Methyltransferase FkbM" evidence="1">
    <location>
        <begin position="67"/>
        <end position="221"/>
    </location>
</feature>
<dbReference type="Gene3D" id="3.40.50.150">
    <property type="entry name" value="Vaccinia Virus protein VP39"/>
    <property type="match status" value="1"/>
</dbReference>
<name>A0A3R6GCU4_9FIRM</name>
<dbReference type="AlphaFoldDB" id="A0A3R6GCU4"/>
<proteinExistence type="predicted"/>
<evidence type="ECO:0000313" key="8">
    <source>
        <dbReference type="Proteomes" id="UP000284465"/>
    </source>
</evidence>
<organism evidence="3 8">
    <name type="scientific">Roseburia intestinalis</name>
    <dbReference type="NCBI Taxonomy" id="166486"/>
    <lineage>
        <taxon>Bacteria</taxon>
        <taxon>Bacillati</taxon>
        <taxon>Bacillota</taxon>
        <taxon>Clostridia</taxon>
        <taxon>Lachnospirales</taxon>
        <taxon>Lachnospiraceae</taxon>
        <taxon>Roseburia</taxon>
    </lineage>
</organism>
<keyword evidence="3" id="KW-0808">Transferase</keyword>
<dbReference type="PANTHER" id="PTHR36973:SF4">
    <property type="entry name" value="NODULATION PROTEIN"/>
    <property type="match status" value="1"/>
</dbReference>
<dbReference type="EMBL" id="WNAJ01000011">
    <property type="protein sequence ID" value="MTR85486.1"/>
    <property type="molecule type" value="Genomic_DNA"/>
</dbReference>
<evidence type="ECO:0000313" key="2">
    <source>
        <dbReference type="EMBL" id="MTR85486.1"/>
    </source>
</evidence>
<dbReference type="Proteomes" id="UP000283586">
    <property type="component" value="Unassembled WGS sequence"/>
</dbReference>
<evidence type="ECO:0000313" key="9">
    <source>
        <dbReference type="Proteomes" id="UP000478483"/>
    </source>
</evidence>
<dbReference type="GO" id="GO:0008171">
    <property type="term" value="F:O-methyltransferase activity"/>
    <property type="evidence" value="ECO:0007669"/>
    <property type="project" value="TreeGrafter"/>
</dbReference>
<evidence type="ECO:0000313" key="4">
    <source>
        <dbReference type="EMBL" id="RHC15746.1"/>
    </source>
</evidence>
<dbReference type="InterPro" id="IPR053188">
    <property type="entry name" value="FkbM_Methyltransferase"/>
</dbReference>
<accession>A0A3R6GCU4</accession>
<dbReference type="EMBL" id="QSHO01000012">
    <property type="protein sequence ID" value="RHC15746.1"/>
    <property type="molecule type" value="Genomic_DNA"/>
</dbReference>
<dbReference type="InterPro" id="IPR006342">
    <property type="entry name" value="FkbM_mtfrase"/>
</dbReference>
<protein>
    <submittedName>
        <fullName evidence="3">FkbM family methyltransferase</fullName>
    </submittedName>
</protein>
<dbReference type="Pfam" id="PF05050">
    <property type="entry name" value="Methyltransf_21"/>
    <property type="match status" value="1"/>
</dbReference>